<protein>
    <submittedName>
        <fullName evidence="5">Acetyl-CoA synthetase</fullName>
    </submittedName>
</protein>
<keyword evidence="6" id="KW-1185">Reference proteome</keyword>
<dbReference type="InterPro" id="IPR016102">
    <property type="entry name" value="Succinyl-CoA_synth-like"/>
</dbReference>
<proteinExistence type="inferred from homology"/>
<dbReference type="InterPro" id="IPR011761">
    <property type="entry name" value="ATP-grasp"/>
</dbReference>
<dbReference type="PANTHER" id="PTHR42793:SF4">
    <property type="entry name" value="BLL6376 PROTEIN"/>
    <property type="match status" value="1"/>
</dbReference>
<dbReference type="Gene3D" id="3.40.50.261">
    <property type="entry name" value="Succinyl-CoA synthetase domains"/>
    <property type="match status" value="2"/>
</dbReference>
<feature type="domain" description="ATP-grasp" evidence="4">
    <location>
        <begin position="514"/>
        <end position="550"/>
    </location>
</feature>
<dbReference type="FunFam" id="3.30.1490.20:FF:000020">
    <property type="entry name" value="Protein lysine acetyltransferase"/>
    <property type="match status" value="1"/>
</dbReference>
<dbReference type="Gene3D" id="3.30.1490.20">
    <property type="entry name" value="ATP-grasp fold, A domain"/>
    <property type="match status" value="1"/>
</dbReference>
<comment type="similarity">
    <text evidence="2">In the N-terminal section; belongs to the acetate CoA ligase alpha subunit family.</text>
</comment>
<keyword evidence="1" id="KW-0816">Tricarboxylic acid cycle</keyword>
<dbReference type="Pfam" id="PF13549">
    <property type="entry name" value="ATP-grasp_5"/>
    <property type="match status" value="1"/>
</dbReference>
<dbReference type="GO" id="GO:0006099">
    <property type="term" value="P:tricarboxylic acid cycle"/>
    <property type="evidence" value="ECO:0007669"/>
    <property type="project" value="UniProtKB-KW"/>
</dbReference>
<dbReference type="SMART" id="SM00881">
    <property type="entry name" value="CoA_binding"/>
    <property type="match status" value="1"/>
</dbReference>
<gene>
    <name evidence="5" type="ORF">DES32_0391</name>
</gene>
<dbReference type="EMBL" id="QUMO01000001">
    <property type="protein sequence ID" value="REF89176.1"/>
    <property type="molecule type" value="Genomic_DNA"/>
</dbReference>
<dbReference type="Gene3D" id="3.30.470.20">
    <property type="entry name" value="ATP-grasp fold, B domain"/>
    <property type="match status" value="1"/>
</dbReference>
<evidence type="ECO:0000259" key="4">
    <source>
        <dbReference type="PROSITE" id="PS50975"/>
    </source>
</evidence>
<keyword evidence="3" id="KW-0547">Nucleotide-binding</keyword>
<dbReference type="Pfam" id="PF13607">
    <property type="entry name" value="Succ_CoA_lig"/>
    <property type="match status" value="1"/>
</dbReference>
<keyword evidence="3" id="KW-0067">ATP-binding</keyword>
<dbReference type="AlphaFoldDB" id="A0A3D9ZCH8"/>
<dbReference type="PANTHER" id="PTHR42793">
    <property type="entry name" value="COA BINDING DOMAIN CONTAINING PROTEIN"/>
    <property type="match status" value="1"/>
</dbReference>
<dbReference type="Pfam" id="PF13380">
    <property type="entry name" value="CoA_binding_2"/>
    <property type="match status" value="1"/>
</dbReference>
<dbReference type="GO" id="GO:0005524">
    <property type="term" value="F:ATP binding"/>
    <property type="evidence" value="ECO:0007669"/>
    <property type="project" value="UniProtKB-UniRule"/>
</dbReference>
<dbReference type="RefSeq" id="WP_115834983.1">
    <property type="nucleotide sequence ID" value="NZ_CP025086.1"/>
</dbReference>
<organism evidence="5 6">
    <name type="scientific">Methylovirgula ligni</name>
    <dbReference type="NCBI Taxonomy" id="569860"/>
    <lineage>
        <taxon>Bacteria</taxon>
        <taxon>Pseudomonadati</taxon>
        <taxon>Pseudomonadota</taxon>
        <taxon>Alphaproteobacteria</taxon>
        <taxon>Hyphomicrobiales</taxon>
        <taxon>Beijerinckiaceae</taxon>
        <taxon>Methylovirgula</taxon>
    </lineage>
</organism>
<evidence type="ECO:0000256" key="2">
    <source>
        <dbReference type="ARBA" id="ARBA00060888"/>
    </source>
</evidence>
<evidence type="ECO:0000313" key="6">
    <source>
        <dbReference type="Proteomes" id="UP000256900"/>
    </source>
</evidence>
<evidence type="ECO:0000256" key="1">
    <source>
        <dbReference type="ARBA" id="ARBA00022532"/>
    </source>
</evidence>
<accession>A0A3D9ZCH8</accession>
<comment type="caution">
    <text evidence="5">The sequence shown here is derived from an EMBL/GenBank/DDBJ whole genome shotgun (WGS) entry which is preliminary data.</text>
</comment>
<dbReference type="GO" id="GO:0046872">
    <property type="term" value="F:metal ion binding"/>
    <property type="evidence" value="ECO:0007669"/>
    <property type="project" value="InterPro"/>
</dbReference>
<sequence>MNIQIGERSRLFPRAVYRHADLQRLLHPERIAIVGASPRAGAFSERTLHNLSAFAGTIDLINARYERIGERLSYPSLHALPARPDCVVVALPFDLVEQAVAECVEVGAGGVIVYASGYAETGVAERKEMQARLADLVSSSPTRLLGPNCYGYYNFLNGANVAFGRTVAARFDPLQRPNLGLVSQSGALGMALAQAMERGVAISHMLTAGNSADVGIADLVAYLSEDPNCDSIGCVFEGTETPRQILEAADIARGAGKPLVVYKAGRSNAGSAAALSHTGSVAGDYAIWKAACEARGAVMVDDFEAIVEVSLFLAKAGRPKARGAIAVVTSGGAGVIAADKGEAWRVPMPQPTGETLAILKENLPEFAACRNPCDVTAQVLNDDTPLRLSAGALLHDQQYGVAVVPHPFADAIGEQRVKMWKELGENHDKIICYVWCSEWLEGPGVRQIEASRNLALFRSMDRCFAAIAAWHRREEVSRGSDASDRIAVPSYARLEAERLLKVATTSALTERESKEILVTYGVPVVAERLTTRLEEAVEAAEQFGFPVVLKLESPDILHKTEYGAVRIGLNDTGTVSQAFWELDALASKIPNARRNGVLVQKMARRGLEIMVGGRVDPELGPVVVVSLGGTLVELFSDSVTRAAPLTHAQALKMLHDLRAAKALKGFRDLPAADTARLADVICRVGEFLLDHKDQVVEVDINPLICSGDELVAVDALVVRRYS</sequence>
<dbReference type="Proteomes" id="UP000256900">
    <property type="component" value="Unassembled WGS sequence"/>
</dbReference>
<evidence type="ECO:0000256" key="3">
    <source>
        <dbReference type="PROSITE-ProRule" id="PRU00409"/>
    </source>
</evidence>
<name>A0A3D9ZCH8_9HYPH</name>
<dbReference type="SUPFAM" id="SSF51735">
    <property type="entry name" value="NAD(P)-binding Rossmann-fold domains"/>
    <property type="match status" value="1"/>
</dbReference>
<dbReference type="InterPro" id="IPR036291">
    <property type="entry name" value="NAD(P)-bd_dom_sf"/>
</dbReference>
<dbReference type="InterPro" id="IPR032875">
    <property type="entry name" value="Succ_CoA_lig_flav_dom"/>
</dbReference>
<dbReference type="SUPFAM" id="SSF56059">
    <property type="entry name" value="Glutathione synthetase ATP-binding domain-like"/>
    <property type="match status" value="1"/>
</dbReference>
<dbReference type="PROSITE" id="PS50975">
    <property type="entry name" value="ATP_GRASP"/>
    <property type="match status" value="1"/>
</dbReference>
<dbReference type="InterPro" id="IPR003781">
    <property type="entry name" value="CoA-bd"/>
</dbReference>
<dbReference type="Gene3D" id="3.40.50.720">
    <property type="entry name" value="NAD(P)-binding Rossmann-like Domain"/>
    <property type="match status" value="1"/>
</dbReference>
<dbReference type="OrthoDB" id="9807426at2"/>
<dbReference type="InterPro" id="IPR013815">
    <property type="entry name" value="ATP_grasp_subdomain_1"/>
</dbReference>
<dbReference type="SUPFAM" id="SSF52210">
    <property type="entry name" value="Succinyl-CoA synthetase domains"/>
    <property type="match status" value="2"/>
</dbReference>
<reference evidence="5 6" key="1">
    <citation type="submission" date="2018-08" db="EMBL/GenBank/DDBJ databases">
        <title>Genomic Encyclopedia of Type Strains, Phase IV (KMG-IV): sequencing the most valuable type-strain genomes for metagenomic binning, comparative biology and taxonomic classification.</title>
        <authorList>
            <person name="Goeker M."/>
        </authorList>
    </citation>
    <scope>NUCLEOTIDE SEQUENCE [LARGE SCALE GENOMIC DNA]</scope>
    <source>
        <strain evidence="5 6">BW863</strain>
    </source>
</reference>
<evidence type="ECO:0000313" key="5">
    <source>
        <dbReference type="EMBL" id="REF89176.1"/>
    </source>
</evidence>